<keyword evidence="1" id="KW-0808">Transferase</keyword>
<dbReference type="RefSeq" id="WP_125687949.1">
    <property type="nucleotide sequence ID" value="NZ_JBHSSI010000023.1"/>
</dbReference>
<accession>A0ABW1TDS6</accession>
<proteinExistence type="predicted"/>
<gene>
    <name evidence="1" type="ORF">ACFP1C_03375</name>
</gene>
<dbReference type="PANTHER" id="PTHR43300">
    <property type="entry name" value="ACETYLTRANSFERASE"/>
    <property type="match status" value="1"/>
</dbReference>
<dbReference type="GO" id="GO:0016746">
    <property type="term" value="F:acyltransferase activity"/>
    <property type="evidence" value="ECO:0007669"/>
    <property type="project" value="UniProtKB-KW"/>
</dbReference>
<dbReference type="SUPFAM" id="SSF51161">
    <property type="entry name" value="Trimeric LpxA-like enzymes"/>
    <property type="match status" value="1"/>
</dbReference>
<dbReference type="InterPro" id="IPR011004">
    <property type="entry name" value="Trimer_LpxA-like_sf"/>
</dbReference>
<evidence type="ECO:0000313" key="1">
    <source>
        <dbReference type="EMBL" id="MFC6259976.1"/>
    </source>
</evidence>
<sequence length="291" mass="31671">MSTTINGVTFLQDNLVATPSHRNRLLTFNKNFDDLLTARHIYTLARKKADNRIPFGSLVRAPLNLQMEAYSMFLVGHQFFSMGAFSSSNSSLPVNSIVGRYSSIASNVSRMQGSHPTNRFTTSMLTYDSRVSAFNDYLKITDNTFERVANPIPNGGPIVIGNDVWIGQDVRFAPTGITVGDGAIIAGGALVTKDVPPYAVVGGVPAHIIKFRFPSDVVEKLMALQWWQYGFGDFHGVAPDDDIETFIDKVGNLIAAGNLKPFNPGSTNFDMLVKASKLKEGTDSNTDSGPV</sequence>
<protein>
    <submittedName>
        <fullName evidence="1">CatB-related O-acetyltransferase</fullName>
        <ecNumber evidence="1">2.3.1.-</ecNumber>
    </submittedName>
</protein>
<dbReference type="InterPro" id="IPR050179">
    <property type="entry name" value="Trans_hexapeptide_repeat"/>
</dbReference>
<organism evidence="1 2">
    <name type="scientific">Levilactobacillus fujinensis</name>
    <dbReference type="NCBI Taxonomy" id="2486024"/>
    <lineage>
        <taxon>Bacteria</taxon>
        <taxon>Bacillati</taxon>
        <taxon>Bacillota</taxon>
        <taxon>Bacilli</taxon>
        <taxon>Lactobacillales</taxon>
        <taxon>Lactobacillaceae</taxon>
        <taxon>Levilactobacillus</taxon>
    </lineage>
</organism>
<dbReference type="Gene3D" id="2.160.10.10">
    <property type="entry name" value="Hexapeptide repeat proteins"/>
    <property type="match status" value="1"/>
</dbReference>
<keyword evidence="1" id="KW-0012">Acyltransferase</keyword>
<dbReference type="PANTHER" id="PTHR43300:SF11">
    <property type="entry name" value="ACETYLTRANSFERASE RV3034C-RELATED"/>
    <property type="match status" value="1"/>
</dbReference>
<keyword evidence="2" id="KW-1185">Reference proteome</keyword>
<reference evidence="2" key="1">
    <citation type="journal article" date="2019" name="Int. J. Syst. Evol. Microbiol.">
        <title>The Global Catalogue of Microorganisms (GCM) 10K type strain sequencing project: providing services to taxonomists for standard genome sequencing and annotation.</title>
        <authorList>
            <consortium name="The Broad Institute Genomics Platform"/>
            <consortium name="The Broad Institute Genome Sequencing Center for Infectious Disease"/>
            <person name="Wu L."/>
            <person name="Ma J."/>
        </authorList>
    </citation>
    <scope>NUCLEOTIDE SEQUENCE [LARGE SCALE GENOMIC DNA]</scope>
    <source>
        <strain evidence="2">CCM 8908</strain>
    </source>
</reference>
<dbReference type="Proteomes" id="UP001596283">
    <property type="component" value="Unassembled WGS sequence"/>
</dbReference>
<dbReference type="EC" id="2.3.1.-" evidence="1"/>
<dbReference type="CDD" id="cd03349">
    <property type="entry name" value="LbH_XAT"/>
    <property type="match status" value="1"/>
</dbReference>
<evidence type="ECO:0000313" key="2">
    <source>
        <dbReference type="Proteomes" id="UP001596283"/>
    </source>
</evidence>
<name>A0ABW1TDS6_9LACO</name>
<comment type="caution">
    <text evidence="1">The sequence shown here is derived from an EMBL/GenBank/DDBJ whole genome shotgun (WGS) entry which is preliminary data.</text>
</comment>
<dbReference type="EMBL" id="JBHSSI010000023">
    <property type="protein sequence ID" value="MFC6259976.1"/>
    <property type="molecule type" value="Genomic_DNA"/>
</dbReference>